<dbReference type="CDD" id="cd00200">
    <property type="entry name" value="WD40"/>
    <property type="match status" value="1"/>
</dbReference>
<dbReference type="PRINTS" id="PR00320">
    <property type="entry name" value="GPROTEINBRPT"/>
</dbReference>
<dbReference type="GO" id="GO:0043130">
    <property type="term" value="F:ubiquitin binding"/>
    <property type="evidence" value="ECO:0007669"/>
    <property type="project" value="TreeGrafter"/>
</dbReference>
<dbReference type="PROSITE" id="PS00678">
    <property type="entry name" value="WD_REPEATS_1"/>
    <property type="match status" value="1"/>
</dbReference>
<dbReference type="PROSITE" id="PS50181">
    <property type="entry name" value="FBOX"/>
    <property type="match status" value="1"/>
</dbReference>
<feature type="region of interest" description="Disordered" evidence="5">
    <location>
        <begin position="425"/>
        <end position="636"/>
    </location>
</feature>
<dbReference type="PANTHER" id="PTHR19849:SF1">
    <property type="entry name" value="F-BOX_WD REPEAT-CONTAINING PROTEIN 7"/>
    <property type="match status" value="1"/>
</dbReference>
<feature type="repeat" description="WD" evidence="4">
    <location>
        <begin position="1166"/>
        <end position="1205"/>
    </location>
</feature>
<evidence type="ECO:0000313" key="8">
    <source>
        <dbReference type="Proteomes" id="UP000002668"/>
    </source>
</evidence>
<dbReference type="GeneID" id="13290917"/>
<dbReference type="SMART" id="SM00320">
    <property type="entry name" value="WD40"/>
    <property type="match status" value="7"/>
</dbReference>
<dbReference type="InParanoid" id="E4ZSI4"/>
<dbReference type="GO" id="GO:0005634">
    <property type="term" value="C:nucleus"/>
    <property type="evidence" value="ECO:0007669"/>
    <property type="project" value="TreeGrafter"/>
</dbReference>
<feature type="repeat" description="WD" evidence="4">
    <location>
        <begin position="1120"/>
        <end position="1139"/>
    </location>
</feature>
<dbReference type="OrthoDB" id="190105at2759"/>
<protein>
    <recommendedName>
        <fullName evidence="6">F-box domain-containing protein</fullName>
    </recommendedName>
</protein>
<dbReference type="EMBL" id="FP929122">
    <property type="protein sequence ID" value="CBX94364.1"/>
    <property type="molecule type" value="Genomic_DNA"/>
</dbReference>
<dbReference type="CDD" id="cd22147">
    <property type="entry name" value="F-box_SpPof1-like"/>
    <property type="match status" value="1"/>
</dbReference>
<accession>E4ZSI4</accession>
<dbReference type="InterPro" id="IPR036047">
    <property type="entry name" value="F-box-like_dom_sf"/>
</dbReference>
<keyword evidence="8" id="KW-1185">Reference proteome</keyword>
<feature type="repeat" description="WD" evidence="4">
    <location>
        <begin position="1248"/>
        <end position="1287"/>
    </location>
</feature>
<dbReference type="InterPro" id="IPR020472">
    <property type="entry name" value="WD40_PAC1"/>
</dbReference>
<feature type="region of interest" description="Disordered" evidence="5">
    <location>
        <begin position="644"/>
        <end position="663"/>
    </location>
</feature>
<feature type="compositionally biased region" description="Polar residues" evidence="5">
    <location>
        <begin position="926"/>
        <end position="941"/>
    </location>
</feature>
<evidence type="ECO:0000256" key="2">
    <source>
        <dbReference type="ARBA" id="ARBA00022574"/>
    </source>
</evidence>
<feature type="domain" description="F-box" evidence="6">
    <location>
        <begin position="783"/>
        <end position="830"/>
    </location>
</feature>
<dbReference type="InterPro" id="IPR001680">
    <property type="entry name" value="WD40_rpt"/>
</dbReference>
<feature type="compositionally biased region" description="Low complexity" evidence="5">
    <location>
        <begin position="511"/>
        <end position="522"/>
    </location>
</feature>
<dbReference type="Proteomes" id="UP000002668">
    <property type="component" value="Genome"/>
</dbReference>
<dbReference type="Pfam" id="PF00400">
    <property type="entry name" value="WD40"/>
    <property type="match status" value="7"/>
</dbReference>
<name>E4ZSI4_LEPMJ</name>
<dbReference type="SMART" id="SM00256">
    <property type="entry name" value="FBOX"/>
    <property type="match status" value="1"/>
</dbReference>
<evidence type="ECO:0000256" key="1">
    <source>
        <dbReference type="ARBA" id="ARBA00007968"/>
    </source>
</evidence>
<comment type="similarity">
    <text evidence="1">Belongs to the WD repeat MET30/SCONB/SCON-2 family.</text>
</comment>
<evidence type="ECO:0000256" key="3">
    <source>
        <dbReference type="ARBA" id="ARBA00022737"/>
    </source>
</evidence>
<feature type="compositionally biased region" description="Polar residues" evidence="5">
    <location>
        <begin position="564"/>
        <end position="610"/>
    </location>
</feature>
<gene>
    <name evidence="7" type="ORF">LEMA_P121280.1</name>
</gene>
<dbReference type="STRING" id="985895.E4ZSI4"/>
<feature type="region of interest" description="Disordered" evidence="5">
    <location>
        <begin position="230"/>
        <end position="284"/>
    </location>
</feature>
<feature type="repeat" description="WD" evidence="4">
    <location>
        <begin position="1206"/>
        <end position="1247"/>
    </location>
</feature>
<evidence type="ECO:0000256" key="4">
    <source>
        <dbReference type="PROSITE-ProRule" id="PRU00221"/>
    </source>
</evidence>
<feature type="repeat" description="WD" evidence="4">
    <location>
        <begin position="1050"/>
        <end position="1089"/>
    </location>
</feature>
<evidence type="ECO:0000259" key="6">
    <source>
        <dbReference type="PROSITE" id="PS50181"/>
    </source>
</evidence>
<dbReference type="SUPFAM" id="SSF50978">
    <property type="entry name" value="WD40 repeat-like"/>
    <property type="match status" value="1"/>
</dbReference>
<dbReference type="GO" id="GO:0043161">
    <property type="term" value="P:proteasome-mediated ubiquitin-dependent protein catabolic process"/>
    <property type="evidence" value="ECO:0007669"/>
    <property type="project" value="TreeGrafter"/>
</dbReference>
<dbReference type="InterPro" id="IPR036322">
    <property type="entry name" value="WD40_repeat_dom_sf"/>
</dbReference>
<feature type="compositionally biased region" description="Polar residues" evidence="5">
    <location>
        <begin position="650"/>
        <end position="663"/>
    </location>
</feature>
<dbReference type="VEuPathDB" id="FungiDB:LEMA_P121280.1"/>
<dbReference type="GO" id="GO:0010992">
    <property type="term" value="P:ubiquitin recycling"/>
    <property type="evidence" value="ECO:0007669"/>
    <property type="project" value="TreeGrafter"/>
</dbReference>
<dbReference type="eggNOG" id="KOG0274">
    <property type="taxonomic scope" value="Eukaryota"/>
</dbReference>
<dbReference type="GO" id="GO:0005737">
    <property type="term" value="C:cytoplasm"/>
    <property type="evidence" value="ECO:0007669"/>
    <property type="project" value="TreeGrafter"/>
</dbReference>
<dbReference type="InterPro" id="IPR015943">
    <property type="entry name" value="WD40/YVTN_repeat-like_dom_sf"/>
</dbReference>
<feature type="compositionally biased region" description="Basic and acidic residues" evidence="5">
    <location>
        <begin position="266"/>
        <end position="282"/>
    </location>
</feature>
<dbReference type="InterPro" id="IPR019775">
    <property type="entry name" value="WD40_repeat_CS"/>
</dbReference>
<keyword evidence="2 4" id="KW-0853">WD repeat</keyword>
<feature type="compositionally biased region" description="Basic and acidic residues" evidence="5">
    <location>
        <begin position="425"/>
        <end position="434"/>
    </location>
</feature>
<organism evidence="8">
    <name type="scientific">Leptosphaeria maculans (strain JN3 / isolate v23.1.3 / race Av1-4-5-6-7-8)</name>
    <name type="common">Blackleg fungus</name>
    <name type="synonym">Phoma lingam</name>
    <dbReference type="NCBI Taxonomy" id="985895"/>
    <lineage>
        <taxon>Eukaryota</taxon>
        <taxon>Fungi</taxon>
        <taxon>Dikarya</taxon>
        <taxon>Ascomycota</taxon>
        <taxon>Pezizomycotina</taxon>
        <taxon>Dothideomycetes</taxon>
        <taxon>Pleosporomycetidae</taxon>
        <taxon>Pleosporales</taxon>
        <taxon>Pleosporineae</taxon>
        <taxon>Leptosphaeriaceae</taxon>
        <taxon>Plenodomus</taxon>
        <taxon>Plenodomus lingam/Leptosphaeria maculans species complex</taxon>
    </lineage>
</organism>
<proteinExistence type="inferred from homology"/>
<feature type="region of interest" description="Disordered" evidence="5">
    <location>
        <begin position="672"/>
        <end position="694"/>
    </location>
</feature>
<dbReference type="PROSITE" id="PS50294">
    <property type="entry name" value="WD_REPEATS_REGION"/>
    <property type="match status" value="4"/>
</dbReference>
<dbReference type="PANTHER" id="PTHR19849">
    <property type="entry name" value="PHOSPHOLIPASE A-2-ACTIVATING PROTEIN"/>
    <property type="match status" value="1"/>
</dbReference>
<keyword evidence="3" id="KW-0677">Repeat</keyword>
<evidence type="ECO:0000256" key="5">
    <source>
        <dbReference type="SAM" id="MobiDB-lite"/>
    </source>
</evidence>
<dbReference type="Gene3D" id="2.130.10.10">
    <property type="entry name" value="YVTN repeat-like/Quinoprotein amine dehydrogenase"/>
    <property type="match status" value="1"/>
</dbReference>
<feature type="region of interest" description="Disordered" evidence="5">
    <location>
        <begin position="310"/>
        <end position="330"/>
    </location>
</feature>
<dbReference type="SUPFAM" id="SSF81383">
    <property type="entry name" value="F-box domain"/>
    <property type="match status" value="1"/>
</dbReference>
<dbReference type="PROSITE" id="PS50082">
    <property type="entry name" value="WD_REPEATS_2"/>
    <property type="match status" value="5"/>
</dbReference>
<dbReference type="Gene3D" id="1.20.1280.50">
    <property type="match status" value="1"/>
</dbReference>
<dbReference type="HOGENOM" id="CLU_000288_103_3_1"/>
<dbReference type="Pfam" id="PF12937">
    <property type="entry name" value="F-box-like"/>
    <property type="match status" value="1"/>
</dbReference>
<reference evidence="8" key="1">
    <citation type="journal article" date="2011" name="Nat. Commun.">
        <title>Effector diversification within compartments of the Leptosphaeria maculans genome affected by Repeat-Induced Point mutations.</title>
        <authorList>
            <person name="Rouxel T."/>
            <person name="Grandaubert J."/>
            <person name="Hane J.K."/>
            <person name="Hoede C."/>
            <person name="van de Wouw A.P."/>
            <person name="Couloux A."/>
            <person name="Dominguez V."/>
            <person name="Anthouard V."/>
            <person name="Bally P."/>
            <person name="Bourras S."/>
            <person name="Cozijnsen A.J."/>
            <person name="Ciuffetti L.M."/>
            <person name="Degrave A."/>
            <person name="Dilmaghani A."/>
            <person name="Duret L."/>
            <person name="Fudal I."/>
            <person name="Goodwin S.B."/>
            <person name="Gout L."/>
            <person name="Glaser N."/>
            <person name="Linglin J."/>
            <person name="Kema G.H.J."/>
            <person name="Lapalu N."/>
            <person name="Lawrence C.B."/>
            <person name="May K."/>
            <person name="Meyer M."/>
            <person name="Ollivier B."/>
            <person name="Poulain J."/>
            <person name="Schoch C.L."/>
            <person name="Simon A."/>
            <person name="Spatafora J.W."/>
            <person name="Stachowiak A."/>
            <person name="Turgeon B.G."/>
            <person name="Tyler B.M."/>
            <person name="Vincent D."/>
            <person name="Weissenbach J."/>
            <person name="Amselem J."/>
            <person name="Quesneville H."/>
            <person name="Oliver R.P."/>
            <person name="Wincker P."/>
            <person name="Balesdent M.-H."/>
            <person name="Howlett B.J."/>
        </authorList>
    </citation>
    <scope>NUCLEOTIDE SEQUENCE [LARGE SCALE GENOMIC DNA]</scope>
    <source>
        <strain evidence="8">JN3 / isolate v23.1.3 / race Av1-4-5-6-7-8</strain>
    </source>
</reference>
<sequence length="1400" mass="153510">MAADKRWNLGSDRLLFLSTPNPQRSDWNGQQLSSTLEETALNKVTTLPRHEAKSSSSTNAEDLVLANQRGQRLPVACLGPVAAARASPWADDVDVKDCFALLCSALLSVGVGVGDGGGTCKGQKIHGPPEEGGMEDLGSLEAWKVRPVLRPVRSSLLPPAVHSTLPTNHHHHFHTYPPPAGPRDICSCAFVPCLSALLPPSLLQCLSVQVDLPTHSTRYLPPCFPPISPSGCQRRRRRSHLPRNRYDDPPPAYAFDNLLSPTHALSRHDPDDPRQTRNHPDRTTTGFYGHLEAARSAQPTPNTLNTLNTALDSPCNMTPTPSGRGRGSDAVSNTLHAEQVDPYATMGQFSFAPATKTTVVTTTYTTTTTFPPICINAPGNLSKRDPKEYPLAHAQAPESIRKFYFESGGELACFEEANPISDKVKEHNSLRDTLRSSNGKLKKVESFSGPPSFATPNRTTRSNAHSQPPQSRPVSGRRKRENADEYGPVPILRKAAELAHVQRRSKKPRIGNETGVEGTNGTAHFTPEDLDEALPATPDTDLAERGNSRATNPHSGSLLKGSMRSLSRQTGQGHSSLWQLQDSFAGPSNTTSTASQSQELSTDQSFSTSILDGPGVAATPPIAEFDMEPVGPFTEENSFTDLRLTGLGTGSAQDASLPSPSLSPITAAANLAQQNSHSAEDNYDPSDVSGLDLSQDDRHLSRMGDFPLFPSDSRHVVMPDANDVNSPNRQLPTPTVMGIPSMLNTFDALPEQMKSYVMYQMLRRCKKPTLHFVADVVNPALKRDFIASLPTELSLEILGYLDAKSMCSAAQVSKYWRKLTDTHETAWKELFEKDGFKLPSGELERAVQEGWGWQYPHSADSYERDLRAQSVISRSDNEGPPSLSGSGYSNNHRDHEGAITRSSSTRQKRKATSKYAGVKKQRKKGSSSARSQVALYSQPTENEGLHDWQQTENEGPHAFAKRAQSAIPNPNVGLPGLRAMHLFKSLYQRHHLIRKSWMAEDTKPKHIAFRAHQRHVVTCLQFDTDKILTGSDDTNINVYDTKTGALRSRLEGHEGGVWALQYEGNTLVSGSTDRSVRVWDIEKGKCTQVFQGHTSTVRCLVILKPTQIGETLDGQPIMMPKEDLIITGSRDSSLRVWKLPKPGDRSVMQTGGGSNDHENPYFIRVLAGHHHSVRAIAAHGDTLVSGSYDCTVRVWKISTGDVVQRLQGHSQKVYSVVLDHARNRCISGSMDNMVKVWSLETGACVFTLEGHTSLVGLLDLSHERLVSAAADSTLRIWDPENGQCKSRLCAHTGAITCFQHDGQKVISGSDRTLKMWNVQTGEFVKDLLTDLSGVWQVKFNERRCVAAVQRNSMTYIEVLDFGASRDGVPLEQRGRRIVVDSTGQEIDDVTESEVVEADQA</sequence>
<dbReference type="InterPro" id="IPR001810">
    <property type="entry name" value="F-box_dom"/>
</dbReference>
<feature type="compositionally biased region" description="Polar residues" evidence="5">
    <location>
        <begin position="454"/>
        <end position="473"/>
    </location>
</feature>
<feature type="region of interest" description="Disordered" evidence="5">
    <location>
        <begin position="872"/>
        <end position="943"/>
    </location>
</feature>
<feature type="compositionally biased region" description="Basic residues" evidence="5">
    <location>
        <begin position="233"/>
        <end position="243"/>
    </location>
</feature>
<evidence type="ECO:0000313" key="7">
    <source>
        <dbReference type="EMBL" id="CBX94364.1"/>
    </source>
</evidence>
<feature type="compositionally biased region" description="Basic residues" evidence="5">
    <location>
        <begin position="906"/>
        <end position="925"/>
    </location>
</feature>